<dbReference type="PATRIC" id="fig|134601.6.peg.6763"/>
<reference evidence="16 17" key="1">
    <citation type="submission" date="2015-07" db="EMBL/GenBank/DDBJ databases">
        <title>Complete genome sequence of Mycobacterium goodii X7B, a facultative thermophilic biodesulfurizing bacterium.</title>
        <authorList>
            <person name="Yu B."/>
            <person name="Li F."/>
            <person name="Xu P."/>
        </authorList>
    </citation>
    <scope>NUCLEOTIDE SEQUENCE [LARGE SCALE GENOMIC DNA]</scope>
    <source>
        <strain evidence="16 17">X7B</strain>
    </source>
</reference>
<dbReference type="Gene3D" id="1.10.510.10">
    <property type="entry name" value="Transferase(Phosphotransferase) domain 1"/>
    <property type="match status" value="1"/>
</dbReference>
<dbReference type="OrthoDB" id="9762169at2"/>
<dbReference type="Pfam" id="PF00069">
    <property type="entry name" value="Pkinase"/>
    <property type="match status" value="1"/>
</dbReference>
<keyword evidence="3" id="KW-1003">Cell membrane</keyword>
<evidence type="ECO:0000256" key="14">
    <source>
        <dbReference type="SAM" id="Phobius"/>
    </source>
</evidence>
<proteinExistence type="predicted"/>
<evidence type="ECO:0000256" key="3">
    <source>
        <dbReference type="ARBA" id="ARBA00022475"/>
    </source>
</evidence>
<dbReference type="PROSITE" id="PS00107">
    <property type="entry name" value="PROTEIN_KINASE_ATP"/>
    <property type="match status" value="1"/>
</dbReference>
<dbReference type="GO" id="GO:0005524">
    <property type="term" value="F:ATP binding"/>
    <property type="evidence" value="ECO:0007669"/>
    <property type="project" value="UniProtKB-UniRule"/>
</dbReference>
<keyword evidence="4" id="KW-0723">Serine/threonine-protein kinase</keyword>
<evidence type="ECO:0000256" key="5">
    <source>
        <dbReference type="ARBA" id="ARBA00022679"/>
    </source>
</evidence>
<dbReference type="InterPro" id="IPR001638">
    <property type="entry name" value="Solute-binding_3/MltF_N"/>
</dbReference>
<keyword evidence="7 12" id="KW-0547">Nucleotide-binding</keyword>
<dbReference type="InterPro" id="IPR017441">
    <property type="entry name" value="Protein_kinase_ATP_BS"/>
</dbReference>
<name>A0A0K0XEP3_MYCGD</name>
<accession>A0A0K0XEP3</accession>
<keyword evidence="5" id="KW-0808">Transferase</keyword>
<dbReference type="PANTHER" id="PTHR43289:SF6">
    <property type="entry name" value="SERINE_THREONINE-PROTEIN KINASE NEKL-3"/>
    <property type="match status" value="1"/>
</dbReference>
<evidence type="ECO:0000313" key="16">
    <source>
        <dbReference type="EMBL" id="AKS35884.1"/>
    </source>
</evidence>
<evidence type="ECO:0000313" key="17">
    <source>
        <dbReference type="Proteomes" id="UP000062255"/>
    </source>
</evidence>
<dbReference type="PANTHER" id="PTHR43289">
    <property type="entry name" value="MITOGEN-ACTIVATED PROTEIN KINASE KINASE KINASE 20-RELATED"/>
    <property type="match status" value="1"/>
</dbReference>
<evidence type="ECO:0000256" key="2">
    <source>
        <dbReference type="ARBA" id="ARBA00012513"/>
    </source>
</evidence>
<dbReference type="STRING" id="134601.AFA91_32675"/>
<dbReference type="Proteomes" id="UP000062255">
    <property type="component" value="Chromosome"/>
</dbReference>
<keyword evidence="10 14" id="KW-1133">Transmembrane helix</keyword>
<keyword evidence="11 14" id="KW-0472">Membrane</keyword>
<evidence type="ECO:0000256" key="12">
    <source>
        <dbReference type="PROSITE-ProRule" id="PRU10141"/>
    </source>
</evidence>
<evidence type="ECO:0000256" key="7">
    <source>
        <dbReference type="ARBA" id="ARBA00022741"/>
    </source>
</evidence>
<comment type="subcellular location">
    <subcellularLocation>
        <location evidence="1">Cell membrane</location>
        <topology evidence="1">Single-pass membrane protein</topology>
    </subcellularLocation>
</comment>
<evidence type="ECO:0000256" key="8">
    <source>
        <dbReference type="ARBA" id="ARBA00022777"/>
    </source>
</evidence>
<dbReference type="RefSeq" id="WP_049748329.1">
    <property type="nucleotide sequence ID" value="NZ_CP012150.1"/>
</dbReference>
<evidence type="ECO:0000256" key="1">
    <source>
        <dbReference type="ARBA" id="ARBA00004162"/>
    </source>
</evidence>
<dbReference type="Gene3D" id="3.30.200.20">
    <property type="entry name" value="Phosphorylase Kinase, domain 1"/>
    <property type="match status" value="1"/>
</dbReference>
<dbReference type="AlphaFoldDB" id="A0A0K0XEP3"/>
<feature type="transmembrane region" description="Helical" evidence="14">
    <location>
        <begin position="304"/>
        <end position="325"/>
    </location>
</feature>
<dbReference type="Gene3D" id="3.40.190.10">
    <property type="entry name" value="Periplasmic binding protein-like II"/>
    <property type="match status" value="2"/>
</dbReference>
<feature type="domain" description="Protein kinase" evidence="15">
    <location>
        <begin position="9"/>
        <end position="269"/>
    </location>
</feature>
<evidence type="ECO:0000259" key="15">
    <source>
        <dbReference type="PROSITE" id="PS50011"/>
    </source>
</evidence>
<evidence type="ECO:0000256" key="11">
    <source>
        <dbReference type="ARBA" id="ARBA00023136"/>
    </source>
</evidence>
<dbReference type="Pfam" id="PF00497">
    <property type="entry name" value="SBP_bac_3"/>
    <property type="match status" value="1"/>
</dbReference>
<sequence length="608" mass="64805">MDATPFGHYQLQKLIGRGGMGEVYQAYDTRTDRIVALKVLPPHLAQDTSFQDRFRRESHAAAGVNDPHVVPIHGFGEIDGRLYLDMRLIEGRNLGAMLSKADKPLDPTFVVNMIEQVAMALDAAHQAGLIHRDVKPSNILISDNDFVYLIDFGLARSAGEAGMTTAGSTLGTLAYMAPERFDAGKVDPRSDIYALACVLYECLTGVRPYPADSLEQQIAGHMVSPPPRPSDKDARLAAFDDVIAKGMAKKPAKRYQTAGDLAAAARAALTTPVRTSGRSGRHSAQRPRRLATAHRARSRVPRRVAVIAGATVLVAAVLSVGLWQLRDDGGSGREPALADTASPTGSVEPPTGAVPEIAATVPAQIRETGRLVIGVNVPYAPNEFKNSDGEIVGFDVDLMKAVTRTLGLVPDIRETGFEGILPSVRDGSFNVGMSSITDTAEREETVDFVTYFQAGTLWAQRTGSSVDPDAACGLRVGVAYSTIQETEEIPAKSDACVAAGLPPIEKVVRTHQDEVTAALIAGEIDAMTADSPVTGFAIKLSGGALAPAGEVFDSAPYGWPVGKESGLAEPLRQALEHLMKTGEYRTIATMWGVEKGMITQPVINGAFR</sequence>
<dbReference type="SUPFAM" id="SSF56112">
    <property type="entry name" value="Protein kinase-like (PK-like)"/>
    <property type="match status" value="1"/>
</dbReference>
<dbReference type="GO" id="GO:0005886">
    <property type="term" value="C:plasma membrane"/>
    <property type="evidence" value="ECO:0007669"/>
    <property type="project" value="UniProtKB-SubCell"/>
</dbReference>
<dbReference type="GO" id="GO:0004674">
    <property type="term" value="F:protein serine/threonine kinase activity"/>
    <property type="evidence" value="ECO:0007669"/>
    <property type="project" value="UniProtKB-KW"/>
</dbReference>
<dbReference type="SMART" id="SM00220">
    <property type="entry name" value="S_TKc"/>
    <property type="match status" value="1"/>
</dbReference>
<keyword evidence="6 14" id="KW-0812">Transmembrane</keyword>
<feature type="compositionally biased region" description="Basic residues" evidence="13">
    <location>
        <begin position="279"/>
        <end position="296"/>
    </location>
</feature>
<dbReference type="EC" id="2.7.11.1" evidence="2"/>
<dbReference type="SUPFAM" id="SSF53850">
    <property type="entry name" value="Periplasmic binding protein-like II"/>
    <property type="match status" value="1"/>
</dbReference>
<organism evidence="16 17">
    <name type="scientific">Mycolicibacterium goodii</name>
    <name type="common">Mycobacterium goodii</name>
    <dbReference type="NCBI Taxonomy" id="134601"/>
    <lineage>
        <taxon>Bacteria</taxon>
        <taxon>Bacillati</taxon>
        <taxon>Actinomycetota</taxon>
        <taxon>Actinomycetes</taxon>
        <taxon>Mycobacteriales</taxon>
        <taxon>Mycobacteriaceae</taxon>
        <taxon>Mycolicibacterium</taxon>
    </lineage>
</organism>
<evidence type="ECO:0000256" key="13">
    <source>
        <dbReference type="SAM" id="MobiDB-lite"/>
    </source>
</evidence>
<feature type="binding site" evidence="12">
    <location>
        <position position="38"/>
    </location>
    <ligand>
        <name>ATP</name>
        <dbReference type="ChEBI" id="CHEBI:30616"/>
    </ligand>
</feature>
<dbReference type="InterPro" id="IPR000719">
    <property type="entry name" value="Prot_kinase_dom"/>
</dbReference>
<keyword evidence="9 12" id="KW-0067">ATP-binding</keyword>
<evidence type="ECO:0000256" key="9">
    <source>
        <dbReference type="ARBA" id="ARBA00022840"/>
    </source>
</evidence>
<dbReference type="InterPro" id="IPR008271">
    <property type="entry name" value="Ser/Thr_kinase_AS"/>
</dbReference>
<evidence type="ECO:0000256" key="10">
    <source>
        <dbReference type="ARBA" id="ARBA00022989"/>
    </source>
</evidence>
<dbReference type="PROSITE" id="PS00108">
    <property type="entry name" value="PROTEIN_KINASE_ST"/>
    <property type="match status" value="1"/>
</dbReference>
<dbReference type="CDD" id="cd14014">
    <property type="entry name" value="STKc_PknB_like"/>
    <property type="match status" value="1"/>
</dbReference>
<feature type="region of interest" description="Disordered" evidence="13">
    <location>
        <begin position="271"/>
        <end position="296"/>
    </location>
</feature>
<dbReference type="PROSITE" id="PS50011">
    <property type="entry name" value="PROTEIN_KINASE_DOM"/>
    <property type="match status" value="1"/>
</dbReference>
<dbReference type="KEGG" id="mgo:AFA91_32675"/>
<evidence type="ECO:0000256" key="6">
    <source>
        <dbReference type="ARBA" id="ARBA00022692"/>
    </source>
</evidence>
<dbReference type="EMBL" id="CP012150">
    <property type="protein sequence ID" value="AKS35884.1"/>
    <property type="molecule type" value="Genomic_DNA"/>
</dbReference>
<feature type="region of interest" description="Disordered" evidence="13">
    <location>
        <begin position="329"/>
        <end position="351"/>
    </location>
</feature>
<evidence type="ECO:0000256" key="4">
    <source>
        <dbReference type="ARBA" id="ARBA00022527"/>
    </source>
</evidence>
<dbReference type="SMART" id="SM00062">
    <property type="entry name" value="PBPb"/>
    <property type="match status" value="1"/>
</dbReference>
<dbReference type="FunFam" id="1.10.510.10:FF:000021">
    <property type="entry name" value="Serine/threonine protein kinase"/>
    <property type="match status" value="1"/>
</dbReference>
<dbReference type="InterPro" id="IPR011009">
    <property type="entry name" value="Kinase-like_dom_sf"/>
</dbReference>
<dbReference type="CDD" id="cd01004">
    <property type="entry name" value="PBP2_MidA_like"/>
    <property type="match status" value="1"/>
</dbReference>
<protein>
    <recommendedName>
        <fullName evidence="2">non-specific serine/threonine protein kinase</fullName>
        <ecNumber evidence="2">2.7.11.1</ecNumber>
    </recommendedName>
</protein>
<gene>
    <name evidence="16" type="ORF">AFA91_32675</name>
</gene>
<keyword evidence="8 16" id="KW-0418">Kinase</keyword>
<dbReference type="GO" id="GO:0080090">
    <property type="term" value="P:regulation of primary metabolic process"/>
    <property type="evidence" value="ECO:0007669"/>
    <property type="project" value="UniProtKB-ARBA"/>
</dbReference>